<feature type="transmembrane region" description="Helical" evidence="6">
    <location>
        <begin position="357"/>
        <end position="375"/>
    </location>
</feature>
<evidence type="ECO:0000313" key="8">
    <source>
        <dbReference type="EMBL" id="GBO19943.1"/>
    </source>
</evidence>
<dbReference type="Proteomes" id="UP000499080">
    <property type="component" value="Unassembled WGS sequence"/>
</dbReference>
<dbReference type="AlphaFoldDB" id="A0A4Y2V3X4"/>
<evidence type="ECO:0000256" key="1">
    <source>
        <dbReference type="ARBA" id="ARBA00004141"/>
    </source>
</evidence>
<protein>
    <recommendedName>
        <fullName evidence="7">Major facilitator superfamily associated domain-containing protein</fullName>
    </recommendedName>
</protein>
<evidence type="ECO:0000259" key="7">
    <source>
        <dbReference type="Pfam" id="PF12832"/>
    </source>
</evidence>
<dbReference type="PANTHER" id="PTHR16172">
    <property type="entry name" value="MAJOR FACILITATOR SUPERFAMILY DOMAIN-CONTAINING PROTEIN 6-LIKE"/>
    <property type="match status" value="1"/>
</dbReference>
<feature type="transmembrane region" description="Helical" evidence="6">
    <location>
        <begin position="286"/>
        <end position="304"/>
    </location>
</feature>
<dbReference type="Pfam" id="PF12832">
    <property type="entry name" value="MFS_1_like"/>
    <property type="match status" value="1"/>
</dbReference>
<dbReference type="SUPFAM" id="SSF103473">
    <property type="entry name" value="MFS general substrate transporter"/>
    <property type="match status" value="1"/>
</dbReference>
<dbReference type="InterPro" id="IPR024989">
    <property type="entry name" value="MFS_assoc_dom"/>
</dbReference>
<feature type="transmembrane region" description="Helical" evidence="6">
    <location>
        <begin position="316"/>
        <end position="337"/>
    </location>
</feature>
<evidence type="ECO:0000256" key="3">
    <source>
        <dbReference type="ARBA" id="ARBA00022692"/>
    </source>
</evidence>
<dbReference type="Gene3D" id="1.20.1250.20">
    <property type="entry name" value="MFS general substrate transporter like domains"/>
    <property type="match status" value="3"/>
</dbReference>
<accession>A0A4Y2V3X4</accession>
<comment type="subcellular location">
    <subcellularLocation>
        <location evidence="1">Membrane</location>
        <topology evidence="1">Multi-pass membrane protein</topology>
    </subcellularLocation>
</comment>
<keyword evidence="5 6" id="KW-0472">Membrane</keyword>
<dbReference type="EMBL" id="BGPR01043350">
    <property type="protein sequence ID" value="GBO19943.1"/>
    <property type="molecule type" value="Genomic_DNA"/>
</dbReference>
<comment type="similarity">
    <text evidence="2">Belongs to the major facilitator superfamily. MFSD6 family.</text>
</comment>
<evidence type="ECO:0000256" key="5">
    <source>
        <dbReference type="ARBA" id="ARBA00023136"/>
    </source>
</evidence>
<feature type="transmembrane region" description="Helical" evidence="6">
    <location>
        <begin position="29"/>
        <end position="50"/>
    </location>
</feature>
<dbReference type="InterPro" id="IPR051717">
    <property type="entry name" value="MFS_MFSD6"/>
</dbReference>
<dbReference type="InterPro" id="IPR036259">
    <property type="entry name" value="MFS_trans_sf"/>
</dbReference>
<feature type="transmembrane region" description="Helical" evidence="6">
    <location>
        <begin position="62"/>
        <end position="85"/>
    </location>
</feature>
<feature type="transmembrane region" description="Helical" evidence="6">
    <location>
        <begin position="447"/>
        <end position="466"/>
    </location>
</feature>
<gene>
    <name evidence="8" type="ORF">AVEN_39174_1</name>
</gene>
<reference evidence="8 9" key="1">
    <citation type="journal article" date="2019" name="Sci. Rep.">
        <title>Orb-weaving spider Araneus ventricosus genome elucidates the spidroin gene catalogue.</title>
        <authorList>
            <person name="Kono N."/>
            <person name="Nakamura H."/>
            <person name="Ohtoshi R."/>
            <person name="Moran D.A.P."/>
            <person name="Shinohara A."/>
            <person name="Yoshida Y."/>
            <person name="Fujiwara M."/>
            <person name="Mori M."/>
            <person name="Tomita M."/>
            <person name="Arakawa K."/>
        </authorList>
    </citation>
    <scope>NUCLEOTIDE SEQUENCE [LARGE SCALE GENOMIC DNA]</scope>
</reference>
<evidence type="ECO:0000256" key="6">
    <source>
        <dbReference type="SAM" id="Phobius"/>
    </source>
</evidence>
<dbReference type="OrthoDB" id="6422112at2759"/>
<keyword evidence="3 6" id="KW-0812">Transmembrane</keyword>
<organism evidence="8 9">
    <name type="scientific">Araneus ventricosus</name>
    <name type="common">Orbweaver spider</name>
    <name type="synonym">Epeira ventricosa</name>
    <dbReference type="NCBI Taxonomy" id="182803"/>
    <lineage>
        <taxon>Eukaryota</taxon>
        <taxon>Metazoa</taxon>
        <taxon>Ecdysozoa</taxon>
        <taxon>Arthropoda</taxon>
        <taxon>Chelicerata</taxon>
        <taxon>Arachnida</taxon>
        <taxon>Araneae</taxon>
        <taxon>Araneomorphae</taxon>
        <taxon>Entelegynae</taxon>
        <taxon>Araneoidea</taxon>
        <taxon>Araneidae</taxon>
        <taxon>Araneus</taxon>
    </lineage>
</organism>
<feature type="transmembrane region" description="Helical" evidence="6">
    <location>
        <begin position="243"/>
        <end position="266"/>
    </location>
</feature>
<evidence type="ECO:0000313" key="9">
    <source>
        <dbReference type="Proteomes" id="UP000499080"/>
    </source>
</evidence>
<keyword evidence="4 6" id="KW-1133">Transmembrane helix</keyword>
<dbReference type="GO" id="GO:0016020">
    <property type="term" value="C:membrane"/>
    <property type="evidence" value="ECO:0007669"/>
    <property type="project" value="UniProtKB-SubCell"/>
</dbReference>
<feature type="transmembrane region" description="Helical" evidence="6">
    <location>
        <begin position="395"/>
        <end position="412"/>
    </location>
</feature>
<feature type="transmembrane region" description="Helical" evidence="6">
    <location>
        <begin position="424"/>
        <end position="441"/>
    </location>
</feature>
<dbReference type="PANTHER" id="PTHR16172:SF41">
    <property type="entry name" value="MAJOR FACILITATOR SUPERFAMILY DOMAIN-CONTAINING PROTEIN 6-LIKE"/>
    <property type="match status" value="1"/>
</dbReference>
<name>A0A4Y2V3X4_ARAVE</name>
<evidence type="ECO:0000256" key="2">
    <source>
        <dbReference type="ARBA" id="ARBA00005241"/>
    </source>
</evidence>
<feature type="domain" description="Major facilitator superfamily associated" evidence="7">
    <location>
        <begin position="33"/>
        <end position="494"/>
    </location>
</feature>
<feature type="transmembrane region" description="Helical" evidence="6">
    <location>
        <begin position="97"/>
        <end position="114"/>
    </location>
</feature>
<evidence type="ECO:0000256" key="4">
    <source>
        <dbReference type="ARBA" id="ARBA00022989"/>
    </source>
</evidence>
<keyword evidence="9" id="KW-1185">Reference proteome</keyword>
<comment type="caution">
    <text evidence="8">The sequence shown here is derived from an EMBL/GenBank/DDBJ whole genome shotgun (WGS) entry which is preliminary data.</text>
</comment>
<sequence length="495" mass="55341">MILVLTGENSRFRTHCKWLRGHKIKINKLFLPVKVALFCWYAGSFTVSVFTPVFLKSKGLTIAHLSVFTATSVLLQCISNVLSGITVGKTGRSKPVLMTYLAMFFILSLTFTQMPSVRECSTEKIHLQCSEEDGEVPSLIVEASCTFLKDNTGGISCPINNMTNLNNSIYYKDCKTFSFIPSTLNILLKKKETANDSDVCKYDANLQNQSTSAFQLCDNDSCKSFEINCTNNEFMNCNSKREIWVIIYGVMINFLYFSHTTTYRLFEVIVTSLTTEHNADFGRQRVFSILGSLTGPPLTGYILHKSGFTGDYKYSLAFVSASAFTLLAALTISSITVRPNLPATKMWKQSLELVKKLDVFLFLLLVFIMGSAFGFQSTYSSWYLQDLGASDLLLGINRGMAALYGLPFLYSSRWFIDKIGERNLFVLGLLGHAAYSFSFSLLKEPWLAVAIQSTVVPTYHLFWVAVMSNIEKIAPDGLQAIMKILAGTLHFNIGQ</sequence>
<proteinExistence type="inferred from homology"/>